<keyword evidence="1" id="KW-0732">Signal</keyword>
<sequence>MKYWRSSGPVTSRPHANGPIGTCLLGLALATCASEPEHPPWQCNKDFVCDPDENQVSCPDDCVWSEATGEGPGAQVCDARENWTFVAACRETCGNGQQDDGEIQDTCPRDFPGPGCGDGLCAPAEDPTRCPVECHPGSCGDGLCDLHENTAVCAEDCTDSCGDGVCQAGEETTCTRDCPPCEDDSCVCGDMVCGTGESMTTCPQDCTEPTCGNGVKEGNEPCDDGNKVDTDACTNACALATCGDGILWKGEEECDDGENNGPGQQCSADCELSECGDGQLGPDETCDDGNDDDTDECAACQPAACGDGHLWTGEETCDDGNTIDTDACTNACEPADCGDSIVHEGEEECDDGNQVDTDACSNECLKPRRVIFVTSGEFKGNLGLIDDIDKKCRTAAENAGLANPMTFKAWISTGDFWPAMRMDTSYLGMYLLVDGTLVAENGWADLTDGTIFHAIDRTEMGTLADGTPWTNTKADGTAGLNHCVGWSSSSQMNTGLYGSTLATDTAWTDSTKIAACSFPAPLYCIEDP</sequence>
<reference evidence="4" key="1">
    <citation type="submission" date="2022-11" db="EMBL/GenBank/DDBJ databases">
        <title>Minimal conservation of predation-associated metabolite biosynthetic gene clusters underscores biosynthetic potential of Myxococcota including descriptions for ten novel species: Archangium lansinium sp. nov., Myxococcus landrumus sp. nov., Nannocystis bai.</title>
        <authorList>
            <person name="Ahearne A."/>
            <person name="Stevens C."/>
            <person name="Dowd S."/>
        </authorList>
    </citation>
    <scope>NUCLEOTIDE SEQUENCE</scope>
    <source>
        <strain evidence="4">Fl3</strain>
    </source>
</reference>
<dbReference type="NCBIfam" id="TIGR02232">
    <property type="entry name" value="myxo_disulf_rpt"/>
    <property type="match status" value="3"/>
</dbReference>
<evidence type="ECO:0000313" key="4">
    <source>
        <dbReference type="EMBL" id="WAS99328.1"/>
    </source>
</evidence>
<dbReference type="SUPFAM" id="SSF56436">
    <property type="entry name" value="C-type lectin-like"/>
    <property type="match status" value="1"/>
</dbReference>
<dbReference type="Pfam" id="PF13948">
    <property type="entry name" value="DUF4215"/>
    <property type="match status" value="2"/>
</dbReference>
<name>A0ABY7HJ15_9BACT</name>
<dbReference type="InterPro" id="IPR011936">
    <property type="entry name" value="Myxo_disulph_rpt"/>
</dbReference>
<dbReference type="InterPro" id="IPR016186">
    <property type="entry name" value="C-type_lectin-like/link_sf"/>
</dbReference>
<protein>
    <submittedName>
        <fullName evidence="4">DUF4215 domain-containing protein</fullName>
    </submittedName>
</protein>
<organism evidence="4 5">
    <name type="scientific">Nannocystis punicea</name>
    <dbReference type="NCBI Taxonomy" id="2995304"/>
    <lineage>
        <taxon>Bacteria</taxon>
        <taxon>Pseudomonadati</taxon>
        <taxon>Myxococcota</taxon>
        <taxon>Polyangia</taxon>
        <taxon>Nannocystales</taxon>
        <taxon>Nannocystaceae</taxon>
        <taxon>Nannocystis</taxon>
    </lineage>
</organism>
<dbReference type="EMBL" id="CP114040">
    <property type="protein sequence ID" value="WAS99328.1"/>
    <property type="molecule type" value="Genomic_DNA"/>
</dbReference>
<keyword evidence="5" id="KW-1185">Reference proteome</keyword>
<keyword evidence="2" id="KW-0677">Repeat</keyword>
<evidence type="ECO:0000256" key="1">
    <source>
        <dbReference type="ARBA" id="ARBA00022729"/>
    </source>
</evidence>
<proteinExistence type="predicted"/>
<gene>
    <name evidence="4" type="ORF">O0S08_24635</name>
</gene>
<evidence type="ECO:0000256" key="3">
    <source>
        <dbReference type="ARBA" id="ARBA00023157"/>
    </source>
</evidence>
<evidence type="ECO:0000313" key="5">
    <source>
        <dbReference type="Proteomes" id="UP001164459"/>
    </source>
</evidence>
<dbReference type="InterPro" id="IPR016187">
    <property type="entry name" value="CTDL_fold"/>
</dbReference>
<dbReference type="Proteomes" id="UP001164459">
    <property type="component" value="Chromosome"/>
</dbReference>
<dbReference type="RefSeq" id="WP_269041689.1">
    <property type="nucleotide sequence ID" value="NZ_CP114040.1"/>
</dbReference>
<accession>A0ABY7HJ15</accession>
<evidence type="ECO:0000256" key="2">
    <source>
        <dbReference type="ARBA" id="ARBA00022737"/>
    </source>
</evidence>
<dbReference type="Gene3D" id="3.10.100.10">
    <property type="entry name" value="Mannose-Binding Protein A, subunit A"/>
    <property type="match status" value="1"/>
</dbReference>
<keyword evidence="3" id="KW-1015">Disulfide bond</keyword>